<feature type="disulfide bond" evidence="5">
    <location>
        <begin position="46"/>
        <end position="58"/>
    </location>
</feature>
<comment type="caution">
    <text evidence="10">The sequence shown here is derived from an EMBL/GenBank/DDBJ whole genome shotgun (WGS) entry which is preliminary data.</text>
</comment>
<evidence type="ECO:0000256" key="5">
    <source>
        <dbReference type="PROSITE-ProRule" id="PRU00261"/>
    </source>
</evidence>
<evidence type="ECO:0000313" key="11">
    <source>
        <dbReference type="Proteomes" id="UP001605036"/>
    </source>
</evidence>
<evidence type="ECO:0000256" key="8">
    <source>
        <dbReference type="SAM" id="SignalP"/>
    </source>
</evidence>
<evidence type="ECO:0000256" key="1">
    <source>
        <dbReference type="ARBA" id="ARBA00008773"/>
    </source>
</evidence>
<evidence type="ECO:0000256" key="3">
    <source>
        <dbReference type="ARBA" id="ARBA00022801"/>
    </source>
</evidence>
<dbReference type="CDD" id="cd00035">
    <property type="entry name" value="ChtBD1"/>
    <property type="match status" value="1"/>
</dbReference>
<dbReference type="InterPro" id="IPR001002">
    <property type="entry name" value="Chitin-bd_1"/>
</dbReference>
<dbReference type="InterPro" id="IPR018371">
    <property type="entry name" value="Chitin-binding_1_CS"/>
</dbReference>
<sequence length="419" mass="45673">MYIDLKLIAIMKLPTGKMWILWITLACFLSLSYAQRCGWQVGGAVCPNNKCCSEWGWCGLTSEYCNDKCQSQCGGGSSGSRAIGVDFGQDSNELRSMNDIVGFLLQKNLKKIRLYHSQPETMRAFQGKGIELILSIPNDDLKGSGMAWNQAGADWWVSQNIDPYISNTPITMIAVGNEVTLTGDGSLIGQTLPAMRNMRKALDAKGYTQIKVSTPLAMDILGNSFPPSAGSFKDAGLMKPILEFLGSTKSTFLINSYTYFTYRDNPSQINLDSALLKASAPPVTDFQTGIVYRNLLFQQLDAVISAMKQQGYPDLPFIISETGWPSGGGNAASPGNAQTYNQNLINIVAKGQGTPLRPGSKIEAYIFALFNENLKGGNGIERNFGLFRPDLSPVYDINLGGNGLQTAEDNPRQGRVESF</sequence>
<keyword evidence="5" id="KW-1015">Disulfide bond</keyword>
<dbReference type="PROSITE" id="PS00587">
    <property type="entry name" value="GLYCOSYL_HYDROL_F17"/>
    <property type="match status" value="1"/>
</dbReference>
<keyword evidence="3 7" id="KW-0378">Hydrolase</keyword>
<dbReference type="FunFam" id="3.20.20.80:FF:000010">
    <property type="entry name" value="glucan endo-1,3-beta-glucosidase, basic"/>
    <property type="match status" value="1"/>
</dbReference>
<feature type="domain" description="Chitin-binding type-1" evidence="9">
    <location>
        <begin position="34"/>
        <end position="75"/>
    </location>
</feature>
<dbReference type="PROSITE" id="PS00026">
    <property type="entry name" value="CHIT_BIND_I_1"/>
    <property type="match status" value="1"/>
</dbReference>
<feature type="chain" id="PRO_5044749726" description="Chitin-binding type-1 domain-containing protein" evidence="8">
    <location>
        <begin position="35"/>
        <end position="419"/>
    </location>
</feature>
<dbReference type="Pfam" id="PF00187">
    <property type="entry name" value="Chitin_bind_1"/>
    <property type="match status" value="1"/>
</dbReference>
<organism evidence="10 11">
    <name type="scientific">Riccia fluitans</name>
    <dbReference type="NCBI Taxonomy" id="41844"/>
    <lineage>
        <taxon>Eukaryota</taxon>
        <taxon>Viridiplantae</taxon>
        <taxon>Streptophyta</taxon>
        <taxon>Embryophyta</taxon>
        <taxon>Marchantiophyta</taxon>
        <taxon>Marchantiopsida</taxon>
        <taxon>Marchantiidae</taxon>
        <taxon>Marchantiales</taxon>
        <taxon>Ricciaceae</taxon>
        <taxon>Riccia</taxon>
    </lineage>
</organism>
<evidence type="ECO:0000313" key="10">
    <source>
        <dbReference type="EMBL" id="KAL2654282.1"/>
    </source>
</evidence>
<dbReference type="GO" id="GO:0016798">
    <property type="term" value="F:hydrolase activity, acting on glycosyl bonds"/>
    <property type="evidence" value="ECO:0007669"/>
    <property type="project" value="UniProtKB-KW"/>
</dbReference>
<accession>A0ABD1ZSI6</accession>
<evidence type="ECO:0000256" key="2">
    <source>
        <dbReference type="ARBA" id="ARBA00022669"/>
    </source>
</evidence>
<dbReference type="PROSITE" id="PS50941">
    <property type="entry name" value="CHIT_BIND_I_2"/>
    <property type="match status" value="1"/>
</dbReference>
<reference evidence="10 11" key="1">
    <citation type="submission" date="2024-09" db="EMBL/GenBank/DDBJ databases">
        <title>Chromosome-scale assembly of Riccia fluitans.</title>
        <authorList>
            <person name="Paukszto L."/>
            <person name="Sawicki J."/>
            <person name="Karawczyk K."/>
            <person name="Piernik-Szablinska J."/>
            <person name="Szczecinska M."/>
            <person name="Mazdziarz M."/>
        </authorList>
    </citation>
    <scope>NUCLEOTIDE SEQUENCE [LARGE SCALE GENOMIC DNA]</scope>
    <source>
        <strain evidence="10">Rf_01</strain>
        <tissue evidence="10">Aerial parts of the thallus</tissue>
    </source>
</reference>
<dbReference type="SMART" id="SM00270">
    <property type="entry name" value="ChtBD1"/>
    <property type="match status" value="1"/>
</dbReference>
<keyword evidence="11" id="KW-1185">Reference proteome</keyword>
<dbReference type="Gene3D" id="3.30.60.10">
    <property type="entry name" value="Endochitinase-like"/>
    <property type="match status" value="1"/>
</dbReference>
<feature type="disulfide bond" evidence="5">
    <location>
        <begin position="37"/>
        <end position="52"/>
    </location>
</feature>
<comment type="similarity">
    <text evidence="1 6">Belongs to the glycosyl hydrolase 17 family.</text>
</comment>
<dbReference type="SUPFAM" id="SSF51445">
    <property type="entry name" value="(Trans)glycosidases"/>
    <property type="match status" value="1"/>
</dbReference>
<feature type="disulfide bond" evidence="5">
    <location>
        <begin position="69"/>
        <end position="73"/>
    </location>
</feature>
<evidence type="ECO:0000259" key="9">
    <source>
        <dbReference type="PROSITE" id="PS50941"/>
    </source>
</evidence>
<dbReference type="SUPFAM" id="SSF57016">
    <property type="entry name" value="Plant lectins/antimicrobial peptides"/>
    <property type="match status" value="1"/>
</dbReference>
<feature type="disulfide bond" evidence="5">
    <location>
        <begin position="51"/>
        <end position="65"/>
    </location>
</feature>
<evidence type="ECO:0000256" key="7">
    <source>
        <dbReference type="RuleBase" id="RU004336"/>
    </source>
</evidence>
<proteinExistence type="inferred from homology"/>
<dbReference type="Proteomes" id="UP001605036">
    <property type="component" value="Unassembled WGS sequence"/>
</dbReference>
<dbReference type="InterPro" id="IPR017853">
    <property type="entry name" value="GH"/>
</dbReference>
<gene>
    <name evidence="10" type="ORF">R1flu_022410</name>
</gene>
<dbReference type="Pfam" id="PF00332">
    <property type="entry name" value="Glyco_hydro_17"/>
    <property type="match status" value="1"/>
</dbReference>
<dbReference type="InterPro" id="IPR036861">
    <property type="entry name" value="Endochitinase-like_sf"/>
</dbReference>
<dbReference type="GO" id="GO:0008061">
    <property type="term" value="F:chitin binding"/>
    <property type="evidence" value="ECO:0007669"/>
    <property type="project" value="UniProtKB-UniRule"/>
</dbReference>
<evidence type="ECO:0000256" key="4">
    <source>
        <dbReference type="ARBA" id="ARBA00023295"/>
    </source>
</evidence>
<dbReference type="Gene3D" id="3.20.20.80">
    <property type="entry name" value="Glycosidases"/>
    <property type="match status" value="1"/>
</dbReference>
<dbReference type="InterPro" id="IPR000490">
    <property type="entry name" value="Glyco_hydro_17"/>
</dbReference>
<dbReference type="PANTHER" id="PTHR32227">
    <property type="entry name" value="GLUCAN ENDO-1,3-BETA-GLUCOSIDASE BG1-RELATED-RELATED"/>
    <property type="match status" value="1"/>
</dbReference>
<dbReference type="InterPro" id="IPR044965">
    <property type="entry name" value="Glyco_hydro_17_plant"/>
</dbReference>
<feature type="signal peptide" evidence="8">
    <location>
        <begin position="1"/>
        <end position="34"/>
    </location>
</feature>
<keyword evidence="2 5" id="KW-0147">Chitin-binding</keyword>
<protein>
    <recommendedName>
        <fullName evidence="9">Chitin-binding type-1 domain-containing protein</fullName>
    </recommendedName>
</protein>
<keyword evidence="4 7" id="KW-0326">Glycosidase</keyword>
<keyword evidence="8" id="KW-0732">Signal</keyword>
<name>A0ABD1ZSI6_9MARC</name>
<evidence type="ECO:0000256" key="6">
    <source>
        <dbReference type="RuleBase" id="RU004335"/>
    </source>
</evidence>
<dbReference type="AlphaFoldDB" id="A0ABD1ZSI6"/>
<dbReference type="EMBL" id="JBHFFA010000001">
    <property type="protein sequence ID" value="KAL2654282.1"/>
    <property type="molecule type" value="Genomic_DNA"/>
</dbReference>